<sequence>QDFFNNENGAGGSILPGRKHTRWGIFWIPGRNIILSQLSVEDVEDAWIFGIRISGFLLIGVGGFLVFRKFDKSVAIRMAPELKESLS</sequence>
<feature type="non-terminal residue" evidence="2">
    <location>
        <position position="1"/>
    </location>
</feature>
<keyword evidence="1" id="KW-1133">Transmembrane helix</keyword>
<name>A0A1A7WRU2_9TELE</name>
<organism evidence="2">
    <name type="scientific">Iconisemion striatum</name>
    <dbReference type="NCBI Taxonomy" id="60296"/>
    <lineage>
        <taxon>Eukaryota</taxon>
        <taxon>Metazoa</taxon>
        <taxon>Chordata</taxon>
        <taxon>Craniata</taxon>
        <taxon>Vertebrata</taxon>
        <taxon>Euteleostomi</taxon>
        <taxon>Actinopterygii</taxon>
        <taxon>Neopterygii</taxon>
        <taxon>Teleostei</taxon>
        <taxon>Neoteleostei</taxon>
        <taxon>Acanthomorphata</taxon>
        <taxon>Ovalentaria</taxon>
        <taxon>Atherinomorphae</taxon>
        <taxon>Cyprinodontiformes</taxon>
        <taxon>Nothobranchiidae</taxon>
        <taxon>Iconisemion</taxon>
    </lineage>
</organism>
<feature type="non-terminal residue" evidence="2">
    <location>
        <position position="87"/>
    </location>
</feature>
<proteinExistence type="predicted"/>
<protein>
    <submittedName>
        <fullName evidence="2">Uncharacterized protein</fullName>
    </submittedName>
</protein>
<evidence type="ECO:0000313" key="2">
    <source>
        <dbReference type="EMBL" id="SBP08254.1"/>
    </source>
</evidence>
<accession>A0A1A7WRU2</accession>
<keyword evidence="1" id="KW-0472">Membrane</keyword>
<reference evidence="2" key="2">
    <citation type="submission" date="2016-06" db="EMBL/GenBank/DDBJ databases">
        <title>The genome of a short-lived fish provides insights into sex chromosome evolution and the genetic control of aging.</title>
        <authorList>
            <person name="Reichwald K."/>
            <person name="Felder M."/>
            <person name="Petzold A."/>
            <person name="Koch P."/>
            <person name="Groth M."/>
            <person name="Platzer M."/>
        </authorList>
    </citation>
    <scope>NUCLEOTIDE SEQUENCE</scope>
    <source>
        <tissue evidence="2">Brain</tissue>
    </source>
</reference>
<reference evidence="2" key="1">
    <citation type="submission" date="2016-05" db="EMBL/GenBank/DDBJ databases">
        <authorList>
            <person name="Lavstsen T."/>
            <person name="Jespersen J.S."/>
        </authorList>
    </citation>
    <scope>NUCLEOTIDE SEQUENCE</scope>
    <source>
        <tissue evidence="2">Brain</tissue>
    </source>
</reference>
<dbReference type="EMBL" id="HADW01006854">
    <property type="protein sequence ID" value="SBP08254.1"/>
    <property type="molecule type" value="Transcribed_RNA"/>
</dbReference>
<evidence type="ECO:0000256" key="1">
    <source>
        <dbReference type="SAM" id="Phobius"/>
    </source>
</evidence>
<keyword evidence="1" id="KW-0812">Transmembrane</keyword>
<feature type="transmembrane region" description="Helical" evidence="1">
    <location>
        <begin position="46"/>
        <end position="67"/>
    </location>
</feature>
<gene>
    <name evidence="2" type="primary">Nfu_g_1_018194</name>
</gene>
<dbReference type="AlphaFoldDB" id="A0A1A7WRU2"/>